<dbReference type="EMBL" id="JBHSNC010000057">
    <property type="protein sequence ID" value="MFC5532175.1"/>
    <property type="molecule type" value="Genomic_DNA"/>
</dbReference>
<dbReference type="InterPro" id="IPR007060">
    <property type="entry name" value="FtsL/DivIC"/>
</dbReference>
<dbReference type="GO" id="GO:0051301">
    <property type="term" value="P:cell division"/>
    <property type="evidence" value="ECO:0007669"/>
    <property type="project" value="UniProtKB-KW"/>
</dbReference>
<keyword evidence="3 11" id="KW-0132">Cell division</keyword>
<dbReference type="Pfam" id="PF04977">
    <property type="entry name" value="DivIC"/>
    <property type="match status" value="1"/>
</dbReference>
<keyword evidence="4 10" id="KW-0812">Transmembrane</keyword>
<sequence>MQYYGNLALRPERVQEQPQAPVRKQAQQPSKVVRRRTLPLAEKLLYLFTIAVVVLVAGFIIFRYAQIYQLNGQIQDTTKQYNQTTDQMNELQREVERLSDMKRIKDMAEGYGMVQVENRGITITSQGGRDAVALKP</sequence>
<accession>A0ABW0R4R5</accession>
<protein>
    <recommendedName>
        <fullName evidence="8">Cell division protein FtsL</fullName>
    </recommendedName>
</protein>
<keyword evidence="5 10" id="KW-1133">Transmembrane helix</keyword>
<evidence type="ECO:0000256" key="4">
    <source>
        <dbReference type="ARBA" id="ARBA00022692"/>
    </source>
</evidence>
<dbReference type="NCBIfam" id="TIGR02209">
    <property type="entry name" value="ftsL_broad"/>
    <property type="match status" value="1"/>
</dbReference>
<dbReference type="Proteomes" id="UP001596108">
    <property type="component" value="Unassembled WGS sequence"/>
</dbReference>
<feature type="coiled-coil region" evidence="9">
    <location>
        <begin position="74"/>
        <end position="101"/>
    </location>
</feature>
<evidence type="ECO:0000256" key="2">
    <source>
        <dbReference type="ARBA" id="ARBA00022475"/>
    </source>
</evidence>
<evidence type="ECO:0000256" key="9">
    <source>
        <dbReference type="SAM" id="Coils"/>
    </source>
</evidence>
<evidence type="ECO:0000313" key="11">
    <source>
        <dbReference type="EMBL" id="MFC5532175.1"/>
    </source>
</evidence>
<evidence type="ECO:0000256" key="5">
    <source>
        <dbReference type="ARBA" id="ARBA00022989"/>
    </source>
</evidence>
<evidence type="ECO:0000256" key="10">
    <source>
        <dbReference type="SAM" id="Phobius"/>
    </source>
</evidence>
<evidence type="ECO:0000256" key="7">
    <source>
        <dbReference type="ARBA" id="ARBA00023306"/>
    </source>
</evidence>
<comment type="subcellular location">
    <subcellularLocation>
        <location evidence="1">Cell membrane</location>
        <topology evidence="1">Single-pass type II membrane protein</topology>
    </subcellularLocation>
</comment>
<reference evidence="12" key="1">
    <citation type="journal article" date="2019" name="Int. J. Syst. Evol. Microbiol.">
        <title>The Global Catalogue of Microorganisms (GCM) 10K type strain sequencing project: providing services to taxonomists for standard genome sequencing and annotation.</title>
        <authorList>
            <consortium name="The Broad Institute Genomics Platform"/>
            <consortium name="The Broad Institute Genome Sequencing Center for Infectious Disease"/>
            <person name="Wu L."/>
            <person name="Ma J."/>
        </authorList>
    </citation>
    <scope>NUCLEOTIDE SEQUENCE [LARGE SCALE GENOMIC DNA]</scope>
    <source>
        <strain evidence="12">CGMCC 1.18578</strain>
    </source>
</reference>
<evidence type="ECO:0000256" key="8">
    <source>
        <dbReference type="NCBIfam" id="TIGR02209"/>
    </source>
</evidence>
<keyword evidence="2" id="KW-1003">Cell membrane</keyword>
<keyword evidence="12" id="KW-1185">Reference proteome</keyword>
<proteinExistence type="predicted"/>
<keyword evidence="7" id="KW-0131">Cell cycle</keyword>
<dbReference type="InterPro" id="IPR011922">
    <property type="entry name" value="Cell_div_FtsL"/>
</dbReference>
<name>A0ABW0R4R5_9BACL</name>
<comment type="caution">
    <text evidence="11">The sequence shown here is derived from an EMBL/GenBank/DDBJ whole genome shotgun (WGS) entry which is preliminary data.</text>
</comment>
<keyword evidence="6 10" id="KW-0472">Membrane</keyword>
<dbReference type="RefSeq" id="WP_378114147.1">
    <property type="nucleotide sequence ID" value="NZ_JBHSNC010000057.1"/>
</dbReference>
<gene>
    <name evidence="11" type="primary">ftsL</name>
    <name evidence="11" type="ORF">ACFPQ4_22380</name>
</gene>
<evidence type="ECO:0000256" key="3">
    <source>
        <dbReference type="ARBA" id="ARBA00022618"/>
    </source>
</evidence>
<evidence type="ECO:0000256" key="6">
    <source>
        <dbReference type="ARBA" id="ARBA00023136"/>
    </source>
</evidence>
<organism evidence="11 12">
    <name type="scientific">Cohnella yongneupensis</name>
    <dbReference type="NCBI Taxonomy" id="425006"/>
    <lineage>
        <taxon>Bacteria</taxon>
        <taxon>Bacillati</taxon>
        <taxon>Bacillota</taxon>
        <taxon>Bacilli</taxon>
        <taxon>Bacillales</taxon>
        <taxon>Paenibacillaceae</taxon>
        <taxon>Cohnella</taxon>
    </lineage>
</organism>
<keyword evidence="9" id="KW-0175">Coiled coil</keyword>
<evidence type="ECO:0000313" key="12">
    <source>
        <dbReference type="Proteomes" id="UP001596108"/>
    </source>
</evidence>
<evidence type="ECO:0000256" key="1">
    <source>
        <dbReference type="ARBA" id="ARBA00004401"/>
    </source>
</evidence>
<feature type="transmembrane region" description="Helical" evidence="10">
    <location>
        <begin position="44"/>
        <end position="65"/>
    </location>
</feature>